<name>A0A4R6BHU8_9STAP</name>
<dbReference type="EMBL" id="SCWE01000005">
    <property type="protein sequence ID" value="TDM01177.1"/>
    <property type="molecule type" value="Genomic_DNA"/>
</dbReference>
<evidence type="ECO:0000313" key="2">
    <source>
        <dbReference type="EMBL" id="TDM01177.1"/>
    </source>
</evidence>
<dbReference type="Proteomes" id="UP000295328">
    <property type="component" value="Unassembled WGS sequence"/>
</dbReference>
<reference evidence="2 3" key="1">
    <citation type="submission" date="2019-01" db="EMBL/GenBank/DDBJ databases">
        <title>Draft genome sequences of the type strains of six Macrococcus species.</title>
        <authorList>
            <person name="Mazhar S."/>
            <person name="Altermann E."/>
            <person name="Hill C."/>
            <person name="Mcauliffe O."/>
        </authorList>
    </citation>
    <scope>NUCLEOTIDE SEQUENCE [LARGE SCALE GENOMIC DNA]</scope>
    <source>
        <strain evidence="2 3">CCM4809</strain>
    </source>
</reference>
<dbReference type="InterPro" id="IPR029063">
    <property type="entry name" value="SAM-dependent_MTases_sf"/>
</dbReference>
<dbReference type="OrthoDB" id="9791837at2"/>
<feature type="domain" description="Methyltransferase" evidence="1">
    <location>
        <begin position="26"/>
        <end position="128"/>
    </location>
</feature>
<dbReference type="InterPro" id="IPR025714">
    <property type="entry name" value="Methyltranfer_dom"/>
</dbReference>
<keyword evidence="2" id="KW-0489">Methyltransferase</keyword>
<proteinExistence type="predicted"/>
<dbReference type="PANTHER" id="PTHR43861:SF1">
    <property type="entry name" value="TRANS-ACONITATE 2-METHYLTRANSFERASE"/>
    <property type="match status" value="1"/>
</dbReference>
<dbReference type="SUPFAM" id="SSF53335">
    <property type="entry name" value="S-adenosyl-L-methionine-dependent methyltransferases"/>
    <property type="match status" value="1"/>
</dbReference>
<dbReference type="PANTHER" id="PTHR43861">
    <property type="entry name" value="TRANS-ACONITATE 2-METHYLTRANSFERASE-RELATED"/>
    <property type="match status" value="1"/>
</dbReference>
<evidence type="ECO:0000313" key="3">
    <source>
        <dbReference type="Proteomes" id="UP000295328"/>
    </source>
</evidence>
<keyword evidence="2" id="KW-0808">Transferase</keyword>
<comment type="caution">
    <text evidence="2">The sequence shown here is derived from an EMBL/GenBank/DDBJ whole genome shotgun (WGS) entry which is preliminary data.</text>
</comment>
<gene>
    <name evidence="2" type="ORF">ERX37_09860</name>
</gene>
<accession>A0A4R6BHU8</accession>
<evidence type="ECO:0000259" key="1">
    <source>
        <dbReference type="Pfam" id="PF13847"/>
    </source>
</evidence>
<sequence>MANHDRNIQITSLDEDIYFKMMPDLEGTHVLDLGCGDGRHCNYAVEQGASHVVGVDLSEKMLTLALEQPHADKIRFLQGSIDQLDELNFEAHEFDIVISSLALHYLPDFEDVVEAVKHILTINGTFLFMIEHPIYTAHGSQDWVYDAENNRIHWPVDMYHREGERQQSDGVIKYHRTLSHYLSVLIEENFVIKGINESLSAERNRDDDPDIKDELRRPKHLIISARRK</sequence>
<dbReference type="CDD" id="cd02440">
    <property type="entry name" value="AdoMet_MTases"/>
    <property type="match status" value="1"/>
</dbReference>
<dbReference type="GO" id="GO:0008757">
    <property type="term" value="F:S-adenosylmethionine-dependent methyltransferase activity"/>
    <property type="evidence" value="ECO:0007669"/>
    <property type="project" value="InterPro"/>
</dbReference>
<dbReference type="AlphaFoldDB" id="A0A4R6BHU8"/>
<dbReference type="GO" id="GO:0032259">
    <property type="term" value="P:methylation"/>
    <property type="evidence" value="ECO:0007669"/>
    <property type="project" value="UniProtKB-KW"/>
</dbReference>
<dbReference type="Pfam" id="PF13847">
    <property type="entry name" value="Methyltransf_31"/>
    <property type="match status" value="1"/>
</dbReference>
<organism evidence="2 3">
    <name type="scientific">Macrococcus hajekii</name>
    <dbReference type="NCBI Taxonomy" id="198482"/>
    <lineage>
        <taxon>Bacteria</taxon>
        <taxon>Bacillati</taxon>
        <taxon>Bacillota</taxon>
        <taxon>Bacilli</taxon>
        <taxon>Bacillales</taxon>
        <taxon>Staphylococcaceae</taxon>
        <taxon>Macrococcus</taxon>
    </lineage>
</organism>
<keyword evidence="3" id="KW-1185">Reference proteome</keyword>
<protein>
    <submittedName>
        <fullName evidence="2">Class I SAM-dependent methyltransferase</fullName>
    </submittedName>
</protein>
<dbReference type="Gene3D" id="3.40.50.150">
    <property type="entry name" value="Vaccinia Virus protein VP39"/>
    <property type="match status" value="1"/>
</dbReference>
<dbReference type="RefSeq" id="WP_133430515.1">
    <property type="nucleotide sequence ID" value="NZ_BMCC01000005.1"/>
</dbReference>